<proteinExistence type="predicted"/>
<evidence type="ECO:0000313" key="1">
    <source>
        <dbReference type="EMBL" id="TCC93699.1"/>
    </source>
</evidence>
<keyword evidence="2" id="KW-1185">Reference proteome</keyword>
<evidence type="ECO:0000313" key="2">
    <source>
        <dbReference type="Proteomes" id="UP000292884"/>
    </source>
</evidence>
<dbReference type="Proteomes" id="UP000292884">
    <property type="component" value="Unassembled WGS sequence"/>
</dbReference>
<comment type="caution">
    <text evidence="1">The sequence shown here is derived from an EMBL/GenBank/DDBJ whole genome shotgun (WGS) entry which is preliminary data.</text>
</comment>
<dbReference type="RefSeq" id="WP_131551565.1">
    <property type="nucleotide sequence ID" value="NZ_SJSK01000001.1"/>
</dbReference>
<accession>A0A4R0N1M2</accession>
<dbReference type="EMBL" id="SJSK01000001">
    <property type="protein sequence ID" value="TCC93699.1"/>
    <property type="molecule type" value="Genomic_DNA"/>
</dbReference>
<name>A0A4R0N1M2_9SPHI</name>
<gene>
    <name evidence="1" type="ORF">EZ428_02710</name>
</gene>
<dbReference type="AlphaFoldDB" id="A0A4R0N1M2"/>
<reference evidence="1 2" key="1">
    <citation type="submission" date="2019-02" db="EMBL/GenBank/DDBJ databases">
        <title>Pedobacter sp. RP-1-13 sp. nov., isolated from Arctic soil.</title>
        <authorList>
            <person name="Dahal R.H."/>
        </authorList>
    </citation>
    <scope>NUCLEOTIDE SEQUENCE [LARGE SCALE GENOMIC DNA]</scope>
    <source>
        <strain evidence="1 2">RP-1-13</strain>
    </source>
</reference>
<protein>
    <submittedName>
        <fullName evidence="1">Uncharacterized protein</fullName>
    </submittedName>
</protein>
<sequence length="373" mass="42730">MNVLLDGDITQTKLIEFCAETEALLSSALKKVDKFSDCKIHTSLDLGFPHDLIRIAGGFPTGSFVEWKSTVPFIPVDTTVNICTGSIFEITGDINYFNKFSFDNLLKSLTTSSYIFNFNRGNHFIIIAQSSLTKKYYLLLHSSASEFKKQFNGLYPIKGNWFYNDIKTVSNGSRYLRYIDGHKAELFAKVAEGIKQYNCIRHEFIAETLLGANAIVNKVDHYHHYYMPDSSSVMLGSYLAKENDTYPIFTSPGNPIFIYQVHKHALNEISFRNEEYYLVPHGWGKMSKNIDTMKIDLTNNTFTLNNTELQIQDDASLRDHDDLSLRNFSVDPMSEDFYFKLIGAKIKGIVVDRLEQKISYTKHGFKNWQILNP</sequence>
<dbReference type="OrthoDB" id="9554233at2"/>
<organism evidence="1 2">
    <name type="scientific">Pedobacter frigiditerrae</name>
    <dbReference type="NCBI Taxonomy" id="2530452"/>
    <lineage>
        <taxon>Bacteria</taxon>
        <taxon>Pseudomonadati</taxon>
        <taxon>Bacteroidota</taxon>
        <taxon>Sphingobacteriia</taxon>
        <taxon>Sphingobacteriales</taxon>
        <taxon>Sphingobacteriaceae</taxon>
        <taxon>Pedobacter</taxon>
    </lineage>
</organism>